<keyword evidence="4 6" id="KW-1133">Transmembrane helix</keyword>
<dbReference type="InterPro" id="IPR050291">
    <property type="entry name" value="CDF_Transporter"/>
</dbReference>
<evidence type="ECO:0000256" key="4">
    <source>
        <dbReference type="ARBA" id="ARBA00022989"/>
    </source>
</evidence>
<dbReference type="Pfam" id="PF01545">
    <property type="entry name" value="Cation_efflux"/>
    <property type="match status" value="1"/>
</dbReference>
<dbReference type="PANTHER" id="PTHR43840:SF15">
    <property type="entry name" value="MITOCHONDRIAL METAL TRANSPORTER 1-RELATED"/>
    <property type="match status" value="1"/>
</dbReference>
<dbReference type="InterPro" id="IPR058533">
    <property type="entry name" value="Cation_efflux_TM"/>
</dbReference>
<feature type="transmembrane region" description="Helical" evidence="6">
    <location>
        <begin position="135"/>
        <end position="156"/>
    </location>
</feature>
<dbReference type="Proteomes" id="UP000198822">
    <property type="component" value="Chromosome I"/>
</dbReference>
<dbReference type="SUPFAM" id="SSF161111">
    <property type="entry name" value="Cation efflux protein transmembrane domain-like"/>
    <property type="match status" value="1"/>
</dbReference>
<gene>
    <name evidence="8" type="ORF">SAMN04489720_1761</name>
</gene>
<dbReference type="GO" id="GO:0016020">
    <property type="term" value="C:membrane"/>
    <property type="evidence" value="ECO:0007669"/>
    <property type="project" value="UniProtKB-SubCell"/>
</dbReference>
<dbReference type="Gene3D" id="1.20.1510.10">
    <property type="entry name" value="Cation efflux protein transmembrane domain"/>
    <property type="match status" value="1"/>
</dbReference>
<evidence type="ECO:0000256" key="6">
    <source>
        <dbReference type="SAM" id="Phobius"/>
    </source>
</evidence>
<protein>
    <submittedName>
        <fullName evidence="8">Divalent metal cation (Fe/Co/Zn/Cd) transporter</fullName>
    </submittedName>
</protein>
<feature type="transmembrane region" description="Helical" evidence="6">
    <location>
        <begin position="27"/>
        <end position="46"/>
    </location>
</feature>
<comment type="subcellular location">
    <subcellularLocation>
        <location evidence="1">Membrane</location>
        <topology evidence="1">Multi-pass membrane protein</topology>
    </subcellularLocation>
</comment>
<dbReference type="GO" id="GO:0008324">
    <property type="term" value="F:monoatomic cation transmembrane transporter activity"/>
    <property type="evidence" value="ECO:0007669"/>
    <property type="project" value="InterPro"/>
</dbReference>
<keyword evidence="9" id="KW-1185">Reference proteome</keyword>
<evidence type="ECO:0000256" key="1">
    <source>
        <dbReference type="ARBA" id="ARBA00004141"/>
    </source>
</evidence>
<dbReference type="EMBL" id="LT629695">
    <property type="protein sequence ID" value="SDH60665.1"/>
    <property type="molecule type" value="Genomic_DNA"/>
</dbReference>
<keyword evidence="5 6" id="KW-0472">Membrane</keyword>
<evidence type="ECO:0000313" key="9">
    <source>
        <dbReference type="Proteomes" id="UP000198822"/>
    </source>
</evidence>
<evidence type="ECO:0000256" key="3">
    <source>
        <dbReference type="ARBA" id="ARBA00022692"/>
    </source>
</evidence>
<keyword evidence="3 6" id="KW-0812">Transmembrane</keyword>
<dbReference type="InterPro" id="IPR027469">
    <property type="entry name" value="Cation_efflux_TMD_sf"/>
</dbReference>
<evidence type="ECO:0000313" key="8">
    <source>
        <dbReference type="EMBL" id="SDH60665.1"/>
    </source>
</evidence>
<dbReference type="AlphaFoldDB" id="A0A1G8DSU6"/>
<evidence type="ECO:0000256" key="2">
    <source>
        <dbReference type="ARBA" id="ARBA00022448"/>
    </source>
</evidence>
<evidence type="ECO:0000256" key="5">
    <source>
        <dbReference type="ARBA" id="ARBA00023136"/>
    </source>
</evidence>
<sequence length="337" mass="37085">MTTRTASFGATELPERERDLLRRAVRLEWVTLAFLAVTVTLVYLTVGSSQAMRAAFFEDLLSFIPPIAFLVAVRIIRTAPSERFPYGLHRTVGIGHLVSAVALTGMGTFLIVESISTLVAAEHPTVGTVVVLGHVVWLGWLMIGVMALTIVPPIVIGRIKIRLAERLHDKLLYADADMNKADWTTAVGSIVGVTGIGLGIWWLDSAAALFIAVGILRDGLRNLRIAVLDLIDHRATTVDHDRPHPLEERLTQRMRRLAWVSDAGCRVRDQGHVLHAEVFLVARRGRVSQRRLDHAARAARSLDWKLQDVVIVPVAEVPEDVTGGRRRAAAIGGVERD</sequence>
<feature type="transmembrane region" description="Helical" evidence="6">
    <location>
        <begin position="94"/>
        <end position="115"/>
    </location>
</feature>
<dbReference type="PANTHER" id="PTHR43840">
    <property type="entry name" value="MITOCHONDRIAL METAL TRANSPORTER 1-RELATED"/>
    <property type="match status" value="1"/>
</dbReference>
<keyword evidence="2" id="KW-0813">Transport</keyword>
<evidence type="ECO:0000259" key="7">
    <source>
        <dbReference type="Pfam" id="PF01545"/>
    </source>
</evidence>
<dbReference type="RefSeq" id="WP_092504261.1">
    <property type="nucleotide sequence ID" value="NZ_LT629695.1"/>
</dbReference>
<accession>A0A1G8DSU6</accession>
<reference evidence="9" key="1">
    <citation type="submission" date="2016-10" db="EMBL/GenBank/DDBJ databases">
        <authorList>
            <person name="Varghese N."/>
            <person name="Submissions S."/>
        </authorList>
    </citation>
    <scope>NUCLEOTIDE SEQUENCE [LARGE SCALE GENOMIC DNA]</scope>
    <source>
        <strain evidence="9">DSM 22002</strain>
    </source>
</reference>
<organism evidence="8 9">
    <name type="scientific">Agrococcus jejuensis</name>
    <dbReference type="NCBI Taxonomy" id="399736"/>
    <lineage>
        <taxon>Bacteria</taxon>
        <taxon>Bacillati</taxon>
        <taxon>Actinomycetota</taxon>
        <taxon>Actinomycetes</taxon>
        <taxon>Micrococcales</taxon>
        <taxon>Microbacteriaceae</taxon>
        <taxon>Agrococcus</taxon>
    </lineage>
</organism>
<name>A0A1G8DSU6_9MICO</name>
<dbReference type="OrthoDB" id="9806522at2"/>
<proteinExistence type="predicted"/>
<feature type="transmembrane region" description="Helical" evidence="6">
    <location>
        <begin position="52"/>
        <end position="73"/>
    </location>
</feature>
<dbReference type="STRING" id="399736.SAMN04489720_1761"/>
<feature type="domain" description="Cation efflux protein transmembrane" evidence="7">
    <location>
        <begin position="32"/>
        <end position="231"/>
    </location>
</feature>